<proteinExistence type="predicted"/>
<feature type="coiled-coil region" evidence="1">
    <location>
        <begin position="55"/>
        <end position="89"/>
    </location>
</feature>
<evidence type="ECO:0000313" key="2">
    <source>
        <dbReference type="EMBL" id="GAH44641.1"/>
    </source>
</evidence>
<sequence length="121" mass="14325">DKIGTDIEVNFKEHLLGHKVHYSSKVYKQYTENINKYFSLWKLIEMVLCIDYKIKDVTDEKIVEIRKDNQSLKNQIDILVKENSEIVERLNNLTKAVKEISKFRERGGKIQEIQEALKKLT</sequence>
<comment type="caution">
    <text evidence="2">The sequence shown here is derived from an EMBL/GenBank/DDBJ whole genome shotgun (WGS) entry which is preliminary data.</text>
</comment>
<dbReference type="EMBL" id="BARU01006053">
    <property type="protein sequence ID" value="GAH44641.1"/>
    <property type="molecule type" value="Genomic_DNA"/>
</dbReference>
<gene>
    <name evidence="2" type="ORF">S03H2_11887</name>
</gene>
<accession>X1FG82</accession>
<evidence type="ECO:0000256" key="1">
    <source>
        <dbReference type="SAM" id="Coils"/>
    </source>
</evidence>
<name>X1FG82_9ZZZZ</name>
<feature type="non-terminal residue" evidence="2">
    <location>
        <position position="1"/>
    </location>
</feature>
<keyword evidence="1" id="KW-0175">Coiled coil</keyword>
<organism evidence="2">
    <name type="scientific">marine sediment metagenome</name>
    <dbReference type="NCBI Taxonomy" id="412755"/>
    <lineage>
        <taxon>unclassified sequences</taxon>
        <taxon>metagenomes</taxon>
        <taxon>ecological metagenomes</taxon>
    </lineage>
</organism>
<dbReference type="AlphaFoldDB" id="X1FG82"/>
<protein>
    <submittedName>
        <fullName evidence="2">Uncharacterized protein</fullName>
    </submittedName>
</protein>
<reference evidence="2" key="1">
    <citation type="journal article" date="2014" name="Front. Microbiol.">
        <title>High frequency of phylogenetically diverse reductive dehalogenase-homologous genes in deep subseafloor sedimentary metagenomes.</title>
        <authorList>
            <person name="Kawai M."/>
            <person name="Futagami T."/>
            <person name="Toyoda A."/>
            <person name="Takaki Y."/>
            <person name="Nishi S."/>
            <person name="Hori S."/>
            <person name="Arai W."/>
            <person name="Tsubouchi T."/>
            <person name="Morono Y."/>
            <person name="Uchiyama I."/>
            <person name="Ito T."/>
            <person name="Fujiyama A."/>
            <person name="Inagaki F."/>
            <person name="Takami H."/>
        </authorList>
    </citation>
    <scope>NUCLEOTIDE SEQUENCE</scope>
    <source>
        <strain evidence="2">Expedition CK06-06</strain>
    </source>
</reference>